<dbReference type="HOGENOM" id="CLU_1942313_0_0_1"/>
<dbReference type="InParanoid" id="K3X9D6"/>
<dbReference type="EnsemblProtists" id="PYU1_T013835">
    <property type="protein sequence ID" value="PYU1_T013835"/>
    <property type="gene ID" value="PYU1_G013806"/>
</dbReference>
<evidence type="ECO:0000313" key="1">
    <source>
        <dbReference type="EnsemblProtists" id="PYU1_T013835"/>
    </source>
</evidence>
<dbReference type="AlphaFoldDB" id="K3X9D6"/>
<protein>
    <submittedName>
        <fullName evidence="1">Uncharacterized protein</fullName>
    </submittedName>
</protein>
<dbReference type="Proteomes" id="UP000019132">
    <property type="component" value="Unassembled WGS sequence"/>
</dbReference>
<evidence type="ECO:0000313" key="2">
    <source>
        <dbReference type="Proteomes" id="UP000019132"/>
    </source>
</evidence>
<organism evidence="1 2">
    <name type="scientific">Globisporangium ultimum (strain ATCC 200006 / CBS 805.95 / DAOM BR144)</name>
    <name type="common">Pythium ultimum</name>
    <dbReference type="NCBI Taxonomy" id="431595"/>
    <lineage>
        <taxon>Eukaryota</taxon>
        <taxon>Sar</taxon>
        <taxon>Stramenopiles</taxon>
        <taxon>Oomycota</taxon>
        <taxon>Peronosporomycetes</taxon>
        <taxon>Pythiales</taxon>
        <taxon>Pythiaceae</taxon>
        <taxon>Globisporangium</taxon>
    </lineage>
</organism>
<dbReference type="VEuPathDB" id="FungiDB:PYU1_G013806"/>
<proteinExistence type="predicted"/>
<name>K3X9D6_GLOUD</name>
<reference evidence="2" key="2">
    <citation type="submission" date="2010-04" db="EMBL/GenBank/DDBJ databases">
        <authorList>
            <person name="Buell R."/>
            <person name="Hamilton J."/>
            <person name="Hostetler J."/>
        </authorList>
    </citation>
    <scope>NUCLEOTIDE SEQUENCE [LARGE SCALE GENOMIC DNA]</scope>
    <source>
        <strain evidence="2">DAOM:BR144</strain>
    </source>
</reference>
<reference evidence="2" key="1">
    <citation type="journal article" date="2010" name="Genome Biol.">
        <title>Genome sequence of the necrotrophic plant pathogen Pythium ultimum reveals original pathogenicity mechanisms and effector repertoire.</title>
        <authorList>
            <person name="Levesque C.A."/>
            <person name="Brouwer H."/>
            <person name="Cano L."/>
            <person name="Hamilton J.P."/>
            <person name="Holt C."/>
            <person name="Huitema E."/>
            <person name="Raffaele S."/>
            <person name="Robideau G.P."/>
            <person name="Thines M."/>
            <person name="Win J."/>
            <person name="Zerillo M.M."/>
            <person name="Beakes G.W."/>
            <person name="Boore J.L."/>
            <person name="Busam D."/>
            <person name="Dumas B."/>
            <person name="Ferriera S."/>
            <person name="Fuerstenberg S.I."/>
            <person name="Gachon C.M."/>
            <person name="Gaulin E."/>
            <person name="Govers F."/>
            <person name="Grenville-Briggs L."/>
            <person name="Horner N."/>
            <person name="Hostetler J."/>
            <person name="Jiang R.H."/>
            <person name="Johnson J."/>
            <person name="Krajaejun T."/>
            <person name="Lin H."/>
            <person name="Meijer H.J."/>
            <person name="Moore B."/>
            <person name="Morris P."/>
            <person name="Phuntmart V."/>
            <person name="Puiu D."/>
            <person name="Shetty J."/>
            <person name="Stajich J.E."/>
            <person name="Tripathy S."/>
            <person name="Wawra S."/>
            <person name="van West P."/>
            <person name="Whitty B.R."/>
            <person name="Coutinho P.M."/>
            <person name="Henrissat B."/>
            <person name="Martin F."/>
            <person name="Thomas P.D."/>
            <person name="Tyler B.M."/>
            <person name="De Vries R.P."/>
            <person name="Kamoun S."/>
            <person name="Yandell M."/>
            <person name="Tisserat N."/>
            <person name="Buell C.R."/>
        </authorList>
    </citation>
    <scope>NUCLEOTIDE SEQUENCE</scope>
    <source>
        <strain evidence="2">DAOM:BR144</strain>
    </source>
</reference>
<sequence length="130" mass="14578">MAKEKAADFSFSLDPKIQRQTHSPLPVKDPQETVYRISKLSKKKGEKILKEAGIGLVSANDHQESIPCLKWNPDKGEVQQRGEYNSYLTEPLSDVLASSKLQVLDVAKRNRLLNVKLPTMTDASRMTSKP</sequence>
<dbReference type="EMBL" id="GL376614">
    <property type="status" value="NOT_ANNOTATED_CDS"/>
    <property type="molecule type" value="Genomic_DNA"/>
</dbReference>
<reference evidence="1" key="3">
    <citation type="submission" date="2015-02" db="UniProtKB">
        <authorList>
            <consortium name="EnsemblProtists"/>
        </authorList>
    </citation>
    <scope>IDENTIFICATION</scope>
    <source>
        <strain evidence="1">DAOM BR144</strain>
    </source>
</reference>
<keyword evidence="2" id="KW-1185">Reference proteome</keyword>
<accession>K3X9D6</accession>